<dbReference type="CDD" id="cd03801">
    <property type="entry name" value="GT4_PimA-like"/>
    <property type="match status" value="1"/>
</dbReference>
<gene>
    <name evidence="1" type="ORF">J2T15_005572</name>
</gene>
<evidence type="ECO:0000313" key="1">
    <source>
        <dbReference type="EMBL" id="MDQ0116096.1"/>
    </source>
</evidence>
<sequence>MKKMMFITNRLPFPNTDGRKNLLQQYIGQIKDIYPDCQIVNLSFIDDKKYLKDQPAAISRLVSLELPGMAEKLFNVLVYSLLLQRWPLQVSVYYSRKTHRLIKEKIEEEQPEFIFYDMVRVAEYRSDGASQKVLSYDDLLSLRYERQLQWFQYIPSIFGGFSDKLPSGIKRFANLKFIQKWLVAFESKLLHKYEKSAARNFEHLIFTSPKEAESFRQIVSHDSCLGIPMRFDPDKKTTGNPRSYDRDKIVFVGKMDIPHNSSAVVYFCEQIWPRIKQQAPKAKFYIVGKNPTAEVLRLQQAYPDIIVTGEVDNVKRVVSDAALMIAPLLFGTGIKTKIVEAMSWGVPVVTNPIGSEGINAINHEDLFVCETDEEMVQNVLLLLDNDEINEKVSRNSIRYVTHHFSSSVTRKNLELILS</sequence>
<name>A0ABT9UAQ3_PAEHA</name>
<reference evidence="1 2" key="1">
    <citation type="submission" date="2023-07" db="EMBL/GenBank/DDBJ databases">
        <title>Sorghum-associated microbial communities from plants grown in Nebraska, USA.</title>
        <authorList>
            <person name="Schachtman D."/>
        </authorList>
    </citation>
    <scope>NUCLEOTIDE SEQUENCE [LARGE SCALE GENOMIC DNA]</scope>
    <source>
        <strain evidence="1 2">CC482</strain>
    </source>
</reference>
<dbReference type="Proteomes" id="UP001229346">
    <property type="component" value="Unassembled WGS sequence"/>
</dbReference>
<comment type="caution">
    <text evidence="1">The sequence shown here is derived from an EMBL/GenBank/DDBJ whole genome shotgun (WGS) entry which is preliminary data.</text>
</comment>
<proteinExistence type="predicted"/>
<keyword evidence="2" id="KW-1185">Reference proteome</keyword>
<organism evidence="1 2">
    <name type="scientific">Paenibacillus harenae</name>
    <dbReference type="NCBI Taxonomy" id="306543"/>
    <lineage>
        <taxon>Bacteria</taxon>
        <taxon>Bacillati</taxon>
        <taxon>Bacillota</taxon>
        <taxon>Bacilli</taxon>
        <taxon>Bacillales</taxon>
        <taxon>Paenibacillaceae</taxon>
        <taxon>Paenibacillus</taxon>
    </lineage>
</organism>
<protein>
    <submittedName>
        <fullName evidence="1">Glycosyltransferase involved in cell wall biosynthesis</fullName>
    </submittedName>
</protein>
<dbReference type="PANTHER" id="PTHR12526:SF630">
    <property type="entry name" value="GLYCOSYLTRANSFERASE"/>
    <property type="match status" value="1"/>
</dbReference>
<accession>A0ABT9UAQ3</accession>
<dbReference type="EMBL" id="JAUSSU010000015">
    <property type="protein sequence ID" value="MDQ0116096.1"/>
    <property type="molecule type" value="Genomic_DNA"/>
</dbReference>
<dbReference type="PANTHER" id="PTHR12526">
    <property type="entry name" value="GLYCOSYLTRANSFERASE"/>
    <property type="match status" value="1"/>
</dbReference>
<dbReference type="Gene3D" id="3.40.50.2000">
    <property type="entry name" value="Glycogen Phosphorylase B"/>
    <property type="match status" value="1"/>
</dbReference>
<dbReference type="Pfam" id="PF13692">
    <property type="entry name" value="Glyco_trans_1_4"/>
    <property type="match status" value="1"/>
</dbReference>
<dbReference type="SUPFAM" id="SSF53756">
    <property type="entry name" value="UDP-Glycosyltransferase/glycogen phosphorylase"/>
    <property type="match status" value="1"/>
</dbReference>
<evidence type="ECO:0000313" key="2">
    <source>
        <dbReference type="Proteomes" id="UP001229346"/>
    </source>
</evidence>
<dbReference type="RefSeq" id="WP_307208126.1">
    <property type="nucleotide sequence ID" value="NZ_JAUSSU010000015.1"/>
</dbReference>